<keyword evidence="6 7" id="KW-0411">Iron-sulfur</keyword>
<evidence type="ECO:0000313" key="10">
    <source>
        <dbReference type="EMBL" id="PIL41132.1"/>
    </source>
</evidence>
<dbReference type="PROSITE" id="PS51318">
    <property type="entry name" value="TAT"/>
    <property type="match status" value="1"/>
</dbReference>
<comment type="function">
    <text evidence="7">Specific class of high-redox-potential 4Fe-4S ferredoxins. Functions in anaerobic electron transport in most purple and in some other photosynthetic bacteria and in at least one genus (Paracoccus) of halophilic, denitrifying bacteria.</text>
</comment>
<gene>
    <name evidence="10" type="ORF">CR103_03235</name>
</gene>
<keyword evidence="8" id="KW-0732">Signal</keyword>
<sequence>MTTRRIFLTTIPAAALSLGLGKTAFARAEVLPESDPAAVALGYKADASKVDVKKWPTYAKDRLCANCQLYAGKSTDPMAPCGAFGGKQVSAKGWCAAWVKKA</sequence>
<evidence type="ECO:0000256" key="6">
    <source>
        <dbReference type="ARBA" id="ARBA00023014"/>
    </source>
</evidence>
<dbReference type="Proteomes" id="UP000228593">
    <property type="component" value="Unassembled WGS sequence"/>
</dbReference>
<dbReference type="InterPro" id="IPR006311">
    <property type="entry name" value="TAT_signal"/>
</dbReference>
<dbReference type="GO" id="GO:0019646">
    <property type="term" value="P:aerobic electron transport chain"/>
    <property type="evidence" value="ECO:0007669"/>
    <property type="project" value="InterPro"/>
</dbReference>
<keyword evidence="1 7" id="KW-0813">Transport</keyword>
<dbReference type="Pfam" id="PF01355">
    <property type="entry name" value="HIPIP"/>
    <property type="match status" value="1"/>
</dbReference>
<evidence type="ECO:0000256" key="8">
    <source>
        <dbReference type="SAM" id="SignalP"/>
    </source>
</evidence>
<name>A0A2G8T543_9BURK</name>
<evidence type="ECO:0000256" key="1">
    <source>
        <dbReference type="ARBA" id="ARBA00022448"/>
    </source>
</evidence>
<dbReference type="PROSITE" id="PS51373">
    <property type="entry name" value="HIPIP"/>
    <property type="match status" value="1"/>
</dbReference>
<feature type="chain" id="PRO_5013890090" description="High-potential iron-sulfur protein" evidence="8">
    <location>
        <begin position="29"/>
        <end position="102"/>
    </location>
</feature>
<accession>A0A2G8T543</accession>
<evidence type="ECO:0000256" key="5">
    <source>
        <dbReference type="ARBA" id="ARBA00023004"/>
    </source>
</evidence>
<feature type="signal peptide" evidence="8">
    <location>
        <begin position="1"/>
        <end position="28"/>
    </location>
</feature>
<dbReference type="Gene3D" id="4.10.490.10">
    <property type="entry name" value="High potential iron-sulphur protein"/>
    <property type="match status" value="1"/>
</dbReference>
<dbReference type="EMBL" id="PDOB01000003">
    <property type="protein sequence ID" value="PIL41132.1"/>
    <property type="molecule type" value="Genomic_DNA"/>
</dbReference>
<organism evidence="10 11">
    <name type="scientific">Massilia psychrophila</name>
    <dbReference type="NCBI Taxonomy" id="1603353"/>
    <lineage>
        <taxon>Bacteria</taxon>
        <taxon>Pseudomonadati</taxon>
        <taxon>Pseudomonadota</taxon>
        <taxon>Betaproteobacteria</taxon>
        <taxon>Burkholderiales</taxon>
        <taxon>Oxalobacteraceae</taxon>
        <taxon>Telluria group</taxon>
        <taxon>Massilia</taxon>
    </lineage>
</organism>
<keyword evidence="2 7" id="KW-0004">4Fe-4S</keyword>
<dbReference type="InterPro" id="IPR000170">
    <property type="entry name" value="High_potential_FeS_prot"/>
</dbReference>
<dbReference type="GO" id="GO:0009055">
    <property type="term" value="F:electron transfer activity"/>
    <property type="evidence" value="ECO:0007669"/>
    <property type="project" value="InterPro"/>
</dbReference>
<comment type="similarity">
    <text evidence="7">Belongs to the high-potential iron-sulfur protein (HiPIP) family.</text>
</comment>
<keyword evidence="4 7" id="KW-0249">Electron transport</keyword>
<comment type="caution">
    <text evidence="10">The sequence shown here is derived from an EMBL/GenBank/DDBJ whole genome shotgun (WGS) entry which is preliminary data.</text>
</comment>
<feature type="domain" description="High potential iron-sulfur proteins family profile" evidence="9">
    <location>
        <begin position="25"/>
        <end position="102"/>
    </location>
</feature>
<dbReference type="OrthoDB" id="5298540at2"/>
<evidence type="ECO:0000256" key="3">
    <source>
        <dbReference type="ARBA" id="ARBA00022723"/>
    </source>
</evidence>
<evidence type="ECO:0000256" key="4">
    <source>
        <dbReference type="ARBA" id="ARBA00022982"/>
    </source>
</evidence>
<evidence type="ECO:0000313" key="11">
    <source>
        <dbReference type="Proteomes" id="UP000228593"/>
    </source>
</evidence>
<dbReference type="AlphaFoldDB" id="A0A2G8T543"/>
<evidence type="ECO:0000259" key="9">
    <source>
        <dbReference type="PROSITE" id="PS51373"/>
    </source>
</evidence>
<keyword evidence="5 7" id="KW-0408">Iron</keyword>
<proteinExistence type="inferred from homology"/>
<reference evidence="10 11" key="1">
    <citation type="submission" date="2017-10" db="EMBL/GenBank/DDBJ databases">
        <title>Massilia psychrophilum sp. nov., a novel purple-pigmented bacterium isolated from Tianshan glacier, Xinjiang Municipality, China.</title>
        <authorList>
            <person name="Wang H."/>
        </authorList>
    </citation>
    <scope>NUCLEOTIDE SEQUENCE [LARGE SCALE GENOMIC DNA]</scope>
    <source>
        <strain evidence="10 11">JCM 30813</strain>
    </source>
</reference>
<dbReference type="SUPFAM" id="SSF57652">
    <property type="entry name" value="HIPIP (high potential iron protein)"/>
    <property type="match status" value="1"/>
</dbReference>
<evidence type="ECO:0000256" key="2">
    <source>
        <dbReference type="ARBA" id="ARBA00022485"/>
    </source>
</evidence>
<keyword evidence="11" id="KW-1185">Reference proteome</keyword>
<keyword evidence="3 7" id="KW-0479">Metal-binding</keyword>
<dbReference type="GO" id="GO:0051539">
    <property type="term" value="F:4 iron, 4 sulfur cluster binding"/>
    <property type="evidence" value="ECO:0007669"/>
    <property type="project" value="UniProtKB-KW"/>
</dbReference>
<dbReference type="GO" id="GO:0046872">
    <property type="term" value="F:metal ion binding"/>
    <property type="evidence" value="ECO:0007669"/>
    <property type="project" value="UniProtKB-KW"/>
</dbReference>
<dbReference type="InterPro" id="IPR036369">
    <property type="entry name" value="HIPIP_sf"/>
</dbReference>
<comment type="subunit">
    <text evidence="7">Homodimer.</text>
</comment>
<protein>
    <recommendedName>
        <fullName evidence="7">High-potential iron-sulfur protein</fullName>
        <shortName evidence="7">HiPIP</shortName>
    </recommendedName>
</protein>
<evidence type="ECO:0000256" key="7">
    <source>
        <dbReference type="RuleBase" id="RU000620"/>
    </source>
</evidence>